<dbReference type="SUPFAM" id="SSF48647">
    <property type="entry name" value="Fungal elicitin"/>
    <property type="match status" value="1"/>
</dbReference>
<dbReference type="InterPro" id="IPR036470">
    <property type="entry name" value="Elicitin_sf"/>
</dbReference>
<dbReference type="Gene3D" id="1.10.239.10">
    <property type="entry name" value="Elicitin domain"/>
    <property type="match status" value="1"/>
</dbReference>
<evidence type="ECO:0000256" key="1">
    <source>
        <dbReference type="SAM" id="MobiDB-lite"/>
    </source>
</evidence>
<reference evidence="4" key="1">
    <citation type="submission" date="2019-03" db="EMBL/GenBank/DDBJ databases">
        <title>Long read genome sequence of the mycoparasitic Pythium oligandrum ATCC 38472 isolated from sugarbeet rhizosphere.</title>
        <authorList>
            <person name="Gaulin E."/>
        </authorList>
    </citation>
    <scope>NUCLEOTIDE SEQUENCE</scope>
    <source>
        <strain evidence="4">ATCC 38472_TT</strain>
    </source>
</reference>
<evidence type="ECO:0000313" key="5">
    <source>
        <dbReference type="Proteomes" id="UP000794436"/>
    </source>
</evidence>
<protein>
    <recommendedName>
        <fullName evidence="6">Transmembrane protein</fullName>
    </recommendedName>
</protein>
<keyword evidence="2" id="KW-1133">Transmembrane helix</keyword>
<feature type="transmembrane region" description="Helical" evidence="2">
    <location>
        <begin position="159"/>
        <end position="180"/>
    </location>
</feature>
<comment type="caution">
    <text evidence="4">The sequence shown here is derived from an EMBL/GenBank/DDBJ whole genome shotgun (WGS) entry which is preliminary data.</text>
</comment>
<keyword evidence="5" id="KW-1185">Reference proteome</keyword>
<evidence type="ECO:0008006" key="6">
    <source>
        <dbReference type="Google" id="ProtNLM"/>
    </source>
</evidence>
<dbReference type="EMBL" id="SPLM01000005">
    <property type="protein sequence ID" value="TMW67300.1"/>
    <property type="molecule type" value="Genomic_DNA"/>
</dbReference>
<name>A0A8K1CPU6_PYTOL</name>
<feature type="region of interest" description="Disordered" evidence="1">
    <location>
        <begin position="205"/>
        <end position="229"/>
    </location>
</feature>
<sequence>MHGGRRMRAVYVGFVVFAAFARGEKASDSCPASVQVSIAKTEAYQRCQTDSRFAFSNETSVDTSSFCRSEGCFALYEALQKENALSCTAFGGLETLVLWEEAKAKVCFGTMDNTGSSSTDTSSEHTGDANSSSSSSSAAEPVVRDKGSTQSTDTGSSSIVWIGVGNVVAIMLIAACFISFRRKNPAEQRTKEVDDDERLSVVAEYSTLPSTSSDLNSDPQLETPKTTNR</sequence>
<evidence type="ECO:0000313" key="4">
    <source>
        <dbReference type="EMBL" id="TMW67300.1"/>
    </source>
</evidence>
<feature type="signal peptide" evidence="3">
    <location>
        <begin position="1"/>
        <end position="23"/>
    </location>
</feature>
<keyword evidence="2" id="KW-0812">Transmembrane</keyword>
<accession>A0A8K1CPU6</accession>
<feature type="compositionally biased region" description="Polar residues" evidence="1">
    <location>
        <begin position="207"/>
        <end position="229"/>
    </location>
</feature>
<feature type="chain" id="PRO_5035477650" description="Transmembrane protein" evidence="3">
    <location>
        <begin position="24"/>
        <end position="229"/>
    </location>
</feature>
<proteinExistence type="predicted"/>
<dbReference type="AlphaFoldDB" id="A0A8K1CPU6"/>
<gene>
    <name evidence="4" type="ORF">Poli38472_012416</name>
</gene>
<keyword evidence="2" id="KW-0472">Membrane</keyword>
<feature type="region of interest" description="Disordered" evidence="1">
    <location>
        <begin position="113"/>
        <end position="155"/>
    </location>
</feature>
<keyword evidence="3" id="KW-0732">Signal</keyword>
<dbReference type="Proteomes" id="UP000794436">
    <property type="component" value="Unassembled WGS sequence"/>
</dbReference>
<evidence type="ECO:0000256" key="2">
    <source>
        <dbReference type="SAM" id="Phobius"/>
    </source>
</evidence>
<evidence type="ECO:0000256" key="3">
    <source>
        <dbReference type="SAM" id="SignalP"/>
    </source>
</evidence>
<organism evidence="4 5">
    <name type="scientific">Pythium oligandrum</name>
    <name type="common">Mycoparasitic fungus</name>
    <dbReference type="NCBI Taxonomy" id="41045"/>
    <lineage>
        <taxon>Eukaryota</taxon>
        <taxon>Sar</taxon>
        <taxon>Stramenopiles</taxon>
        <taxon>Oomycota</taxon>
        <taxon>Peronosporomycetes</taxon>
        <taxon>Pythiales</taxon>
        <taxon>Pythiaceae</taxon>
        <taxon>Pythium</taxon>
    </lineage>
</organism>
<dbReference type="GO" id="GO:0005576">
    <property type="term" value="C:extracellular region"/>
    <property type="evidence" value="ECO:0007669"/>
    <property type="project" value="InterPro"/>
</dbReference>